<keyword evidence="2" id="KW-1185">Reference proteome</keyword>
<dbReference type="EMBL" id="BAAACZ010000017">
    <property type="protein sequence ID" value="GAA0465029.1"/>
    <property type="molecule type" value="Genomic_DNA"/>
</dbReference>
<organism evidence="1 2">
    <name type="scientific">Alkalibacillus silvisoli</name>
    <dbReference type="NCBI Taxonomy" id="392823"/>
    <lineage>
        <taxon>Bacteria</taxon>
        <taxon>Bacillati</taxon>
        <taxon>Bacillota</taxon>
        <taxon>Bacilli</taxon>
        <taxon>Bacillales</taxon>
        <taxon>Bacillaceae</taxon>
        <taxon>Alkalibacillus</taxon>
    </lineage>
</organism>
<protein>
    <recommendedName>
        <fullName evidence="3">DUF3993 domain-containing protein</fullName>
    </recommendedName>
</protein>
<name>A0ABP3JYX1_9BACI</name>
<gene>
    <name evidence="1" type="ORF">GCM10008935_21030</name>
</gene>
<reference evidence="2" key="1">
    <citation type="journal article" date="2019" name="Int. J. Syst. Evol. Microbiol.">
        <title>The Global Catalogue of Microorganisms (GCM) 10K type strain sequencing project: providing services to taxonomists for standard genome sequencing and annotation.</title>
        <authorList>
            <consortium name="The Broad Institute Genomics Platform"/>
            <consortium name="The Broad Institute Genome Sequencing Center for Infectious Disease"/>
            <person name="Wu L."/>
            <person name="Ma J."/>
        </authorList>
    </citation>
    <scope>NUCLEOTIDE SEQUENCE [LARGE SCALE GENOMIC DNA]</scope>
    <source>
        <strain evidence="2">JCM 14193</strain>
    </source>
</reference>
<evidence type="ECO:0000313" key="2">
    <source>
        <dbReference type="Proteomes" id="UP001500740"/>
    </source>
</evidence>
<proteinExistence type="predicted"/>
<accession>A0ABP3JYX1</accession>
<sequence>MKQLVYLLVVSIMMFIITISHSQLSAAPAMFTVSEQQSHQSLLIQKEQINIDESINHQLSHEDIVGVMDQFMEQLVQETKEDYEVIQYDSVEQLKDSFSEFASSRVTELFVDDYYYEEQGNLYIIPTATPPWFIDGVEYEQKKVESGHYLIKQENVTDFDGEYTIIIELQLKDGNQPYIMDIQYE</sequence>
<evidence type="ECO:0000313" key="1">
    <source>
        <dbReference type="EMBL" id="GAA0465029.1"/>
    </source>
</evidence>
<comment type="caution">
    <text evidence="1">The sequence shown here is derived from an EMBL/GenBank/DDBJ whole genome shotgun (WGS) entry which is preliminary data.</text>
</comment>
<evidence type="ECO:0008006" key="3">
    <source>
        <dbReference type="Google" id="ProtNLM"/>
    </source>
</evidence>
<dbReference type="Proteomes" id="UP001500740">
    <property type="component" value="Unassembled WGS sequence"/>
</dbReference>
<dbReference type="RefSeq" id="WP_343783515.1">
    <property type="nucleotide sequence ID" value="NZ_BAAACZ010000017.1"/>
</dbReference>